<proteinExistence type="predicted"/>
<dbReference type="RefSeq" id="WP_332519966.1">
    <property type="nucleotide sequence ID" value="NZ_JANRHA010000007.1"/>
</dbReference>
<dbReference type="EMBL" id="JANRHA010000007">
    <property type="protein sequence ID" value="MDG3015257.1"/>
    <property type="molecule type" value="Genomic_DNA"/>
</dbReference>
<evidence type="ECO:0000313" key="2">
    <source>
        <dbReference type="Proteomes" id="UP001152755"/>
    </source>
</evidence>
<reference evidence="1" key="1">
    <citation type="submission" date="2022-08" db="EMBL/GenBank/DDBJ databases">
        <title>Genome analysis of Corynebacteriales strain.</title>
        <authorList>
            <person name="Lee S.D."/>
        </authorList>
    </citation>
    <scope>NUCLEOTIDE SEQUENCE</scope>
    <source>
        <strain evidence="1">D3-21</strain>
    </source>
</reference>
<sequence>MGENFAAKPAEIGGMGGLAQTSADHLTKLEGLLHEASPSTGYDGLMEFLKAPVSECTAATVARVQARQSVTLAMAAELKRSAWLFSATDHGNAEALARAHTHTEVVNTATACTLATTYDVVPGVEQYPATGEPDLSVPEHKGADIRGMIDSTTGVLKDIDAAIQTVTNWVSGSAWSPTAQIVKPLSGNWTELERAGAIYSQAGGGCETVGRNLRDGARRLDASWDGRSAIAYQGYVAHLIKALEWEAPSGRLAERVLAATSEQIQKSAKALLQKVNDVIQEKIIGAGLKDVFVKAATKVLPGQWIYMAWEIGEAIVELWQEATKVVDTVKTLINDAKAVIEAIEDPVNFAEDKAEAAIKDKLEPITNAVHEARDDAKFAADLTSVADTSAVTGAPSIDFSVGSGDTPWQSAS</sequence>
<name>A0A9X4M1S8_9ACTN</name>
<accession>A0A9X4M1S8</accession>
<evidence type="ECO:0000313" key="1">
    <source>
        <dbReference type="EMBL" id="MDG3015257.1"/>
    </source>
</evidence>
<protein>
    <submittedName>
        <fullName evidence="1">Uncharacterized protein</fullName>
    </submittedName>
</protein>
<gene>
    <name evidence="1" type="ORF">NVS88_11935</name>
</gene>
<organism evidence="1 2">
    <name type="scientific">Speluncibacter jeojiensis</name>
    <dbReference type="NCBI Taxonomy" id="2710754"/>
    <lineage>
        <taxon>Bacteria</taxon>
        <taxon>Bacillati</taxon>
        <taxon>Actinomycetota</taxon>
        <taxon>Actinomycetes</taxon>
        <taxon>Mycobacteriales</taxon>
        <taxon>Speluncibacteraceae</taxon>
        <taxon>Speluncibacter</taxon>
    </lineage>
</organism>
<keyword evidence="2" id="KW-1185">Reference proteome</keyword>
<dbReference type="Proteomes" id="UP001152755">
    <property type="component" value="Unassembled WGS sequence"/>
</dbReference>
<dbReference type="AlphaFoldDB" id="A0A9X4M1S8"/>
<comment type="caution">
    <text evidence="1">The sequence shown here is derived from an EMBL/GenBank/DDBJ whole genome shotgun (WGS) entry which is preliminary data.</text>
</comment>